<dbReference type="OrthoDB" id="9793390at2"/>
<feature type="transmembrane region" description="Helical" evidence="6">
    <location>
        <begin position="16"/>
        <end position="45"/>
    </location>
</feature>
<evidence type="ECO:0000256" key="4">
    <source>
        <dbReference type="ARBA" id="ARBA00022989"/>
    </source>
</evidence>
<protein>
    <submittedName>
        <fullName evidence="7">Transporter protein</fullName>
    </submittedName>
</protein>
<dbReference type="PANTHER" id="PTHR21716:SF62">
    <property type="entry name" value="TRANSPORT PROTEIN YDBI-RELATED"/>
    <property type="match status" value="1"/>
</dbReference>
<sequence length="350" mass="39931">MTVYQNFIKNEKLRRWVVLAIIVLILYSIQSLLPLILLTFVFSYLAHRFVTFIEKHLKLSGKVTGFMLYGIIIFLVYLGITEYVPVLLSQIKQLVTVVSRFYQKNYSGENALLASIYDLFKQYNLADKIQSSVGTLVIYLTGFGRGVLVLVLSFLMSFFFTIDRKETNKFSTLFLKGDLAWFFQDTYYLLRKFFTGFGVVLETQFTIALINTVLTIIALGFLGFPELLSLGVMIFLLSLIPVAGVLISCVPLAIIGYSMNGLRDVIFVLIIVTLIHVLESYILNPHLMAHKTKIPMFYTFVILFLGEHFFGIWGLIVGIPIFNFLLDLLGVKEIPFPKLISKKEKKTVDD</sequence>
<dbReference type="AlphaFoldDB" id="A0A2A5S0Z8"/>
<feature type="transmembrane region" description="Helical" evidence="6">
    <location>
        <begin position="265"/>
        <end position="284"/>
    </location>
</feature>
<reference evidence="7 8" key="1">
    <citation type="submission" date="2014-12" db="EMBL/GenBank/DDBJ databases">
        <title>Draft genome sequences of 10 type strains of Lactococcus.</title>
        <authorList>
            <person name="Sun Z."/>
            <person name="Zhong Z."/>
            <person name="Liu W."/>
            <person name="Zhang W."/>
            <person name="Zhang H."/>
        </authorList>
    </citation>
    <scope>NUCLEOTIDE SEQUENCE [LARGE SCALE GENOMIC DNA]</scope>
    <source>
        <strain evidence="7 8">DSM 20686</strain>
    </source>
</reference>
<evidence type="ECO:0000313" key="7">
    <source>
        <dbReference type="EMBL" id="PCS07124.1"/>
    </source>
</evidence>
<comment type="caution">
    <text evidence="7">The sequence shown here is derived from an EMBL/GenBank/DDBJ whole genome shotgun (WGS) entry which is preliminary data.</text>
</comment>
<comment type="subcellular location">
    <subcellularLocation>
        <location evidence="1">Membrane</location>
        <topology evidence="1">Multi-pass membrane protein</topology>
    </subcellularLocation>
</comment>
<evidence type="ECO:0000256" key="2">
    <source>
        <dbReference type="ARBA" id="ARBA00009773"/>
    </source>
</evidence>
<evidence type="ECO:0000256" key="5">
    <source>
        <dbReference type="ARBA" id="ARBA00023136"/>
    </source>
</evidence>
<dbReference type="GO" id="GO:0016020">
    <property type="term" value="C:membrane"/>
    <property type="evidence" value="ECO:0007669"/>
    <property type="project" value="UniProtKB-SubCell"/>
</dbReference>
<feature type="transmembrane region" description="Helical" evidence="6">
    <location>
        <begin position="136"/>
        <end position="161"/>
    </location>
</feature>
<keyword evidence="8" id="KW-1185">Reference proteome</keyword>
<dbReference type="GO" id="GO:0055085">
    <property type="term" value="P:transmembrane transport"/>
    <property type="evidence" value="ECO:0007669"/>
    <property type="project" value="TreeGrafter"/>
</dbReference>
<organism evidence="7 8">
    <name type="scientific">Pseudolactococcus plantarum</name>
    <dbReference type="NCBI Taxonomy" id="1365"/>
    <lineage>
        <taxon>Bacteria</taxon>
        <taxon>Bacillati</taxon>
        <taxon>Bacillota</taxon>
        <taxon>Bacilli</taxon>
        <taxon>Lactobacillales</taxon>
        <taxon>Streptococcaceae</taxon>
        <taxon>Pseudolactococcus</taxon>
    </lineage>
</organism>
<evidence type="ECO:0000256" key="6">
    <source>
        <dbReference type="SAM" id="Phobius"/>
    </source>
</evidence>
<keyword evidence="4 6" id="KW-1133">Transmembrane helix</keyword>
<comment type="similarity">
    <text evidence="2">Belongs to the autoinducer-2 exporter (AI-2E) (TC 2.A.86) family.</text>
</comment>
<feature type="transmembrane region" description="Helical" evidence="6">
    <location>
        <begin position="296"/>
        <end position="322"/>
    </location>
</feature>
<evidence type="ECO:0000256" key="1">
    <source>
        <dbReference type="ARBA" id="ARBA00004141"/>
    </source>
</evidence>
<keyword evidence="3 6" id="KW-0812">Transmembrane</keyword>
<dbReference type="STRING" id="1348632.GCA_001591745_00681"/>
<dbReference type="RefSeq" id="WP_068161504.1">
    <property type="nucleotide sequence ID" value="NZ_JXJX01000005.1"/>
</dbReference>
<dbReference type="EMBL" id="JXJX01000005">
    <property type="protein sequence ID" value="PCS07124.1"/>
    <property type="molecule type" value="Genomic_DNA"/>
</dbReference>
<dbReference type="InterPro" id="IPR002549">
    <property type="entry name" value="AI-2E-like"/>
</dbReference>
<evidence type="ECO:0000256" key="3">
    <source>
        <dbReference type="ARBA" id="ARBA00022692"/>
    </source>
</evidence>
<feature type="transmembrane region" description="Helical" evidence="6">
    <location>
        <begin position="205"/>
        <end position="224"/>
    </location>
</feature>
<dbReference type="Pfam" id="PF01594">
    <property type="entry name" value="AI-2E_transport"/>
    <property type="match status" value="1"/>
</dbReference>
<name>A0A2A5S0Z8_9LACT</name>
<gene>
    <name evidence="7" type="ORF">RU87_GL001177</name>
</gene>
<feature type="transmembrane region" description="Helical" evidence="6">
    <location>
        <begin position="66"/>
        <end position="88"/>
    </location>
</feature>
<dbReference type="Proteomes" id="UP000242246">
    <property type="component" value="Unassembled WGS sequence"/>
</dbReference>
<evidence type="ECO:0000313" key="8">
    <source>
        <dbReference type="Proteomes" id="UP000242246"/>
    </source>
</evidence>
<feature type="transmembrane region" description="Helical" evidence="6">
    <location>
        <begin position="236"/>
        <end position="259"/>
    </location>
</feature>
<dbReference type="PANTHER" id="PTHR21716">
    <property type="entry name" value="TRANSMEMBRANE PROTEIN"/>
    <property type="match status" value="1"/>
</dbReference>
<accession>A0A2A5S0Z8</accession>
<proteinExistence type="inferred from homology"/>
<keyword evidence="5 6" id="KW-0472">Membrane</keyword>